<gene>
    <name evidence="1" type="ORF">ACFSCX_06030</name>
</gene>
<proteinExistence type="predicted"/>
<evidence type="ECO:0008006" key="3">
    <source>
        <dbReference type="Google" id="ProtNLM"/>
    </source>
</evidence>
<keyword evidence="2" id="KW-1185">Reference proteome</keyword>
<reference evidence="2" key="1">
    <citation type="journal article" date="2019" name="Int. J. Syst. Evol. Microbiol.">
        <title>The Global Catalogue of Microorganisms (GCM) 10K type strain sequencing project: providing services to taxonomists for standard genome sequencing and annotation.</title>
        <authorList>
            <consortium name="The Broad Institute Genomics Platform"/>
            <consortium name="The Broad Institute Genome Sequencing Center for Infectious Disease"/>
            <person name="Wu L."/>
            <person name="Ma J."/>
        </authorList>
    </citation>
    <scope>NUCLEOTIDE SEQUENCE [LARGE SCALE GENOMIC DNA]</scope>
    <source>
        <strain evidence="2">CCUG 49339</strain>
    </source>
</reference>
<protein>
    <recommendedName>
        <fullName evidence="3">DUF3006 domain-containing protein</fullName>
    </recommendedName>
</protein>
<name>A0ABW4LMY7_9BACI</name>
<evidence type="ECO:0000313" key="1">
    <source>
        <dbReference type="EMBL" id="MFD1736119.1"/>
    </source>
</evidence>
<dbReference type="RefSeq" id="WP_377927264.1">
    <property type="nucleotide sequence ID" value="NZ_JBHUEM010000005.1"/>
</dbReference>
<sequence length="77" mass="8706">MKVVLFMEGGVIHDIISDGELEVRVVDADVEGLHESETQTVEGETKFVFTSNRTPEVDTKRVEQIFNEIAVNEKQNK</sequence>
<dbReference type="Proteomes" id="UP001597214">
    <property type="component" value="Unassembled WGS sequence"/>
</dbReference>
<organism evidence="1 2">
    <name type="scientific">Bacillus salitolerans</name>
    <dbReference type="NCBI Taxonomy" id="1437434"/>
    <lineage>
        <taxon>Bacteria</taxon>
        <taxon>Bacillati</taxon>
        <taxon>Bacillota</taxon>
        <taxon>Bacilli</taxon>
        <taxon>Bacillales</taxon>
        <taxon>Bacillaceae</taxon>
        <taxon>Bacillus</taxon>
    </lineage>
</organism>
<comment type="caution">
    <text evidence="1">The sequence shown here is derived from an EMBL/GenBank/DDBJ whole genome shotgun (WGS) entry which is preliminary data.</text>
</comment>
<accession>A0ABW4LMY7</accession>
<dbReference type="EMBL" id="JBHUEM010000005">
    <property type="protein sequence ID" value="MFD1736119.1"/>
    <property type="molecule type" value="Genomic_DNA"/>
</dbReference>
<evidence type="ECO:0000313" key="2">
    <source>
        <dbReference type="Proteomes" id="UP001597214"/>
    </source>
</evidence>